<dbReference type="PANTHER" id="PTHR24179">
    <property type="entry name" value="PROTEIN PHOSPHATASE 1 REGULATORY SUBUNIT 12"/>
    <property type="match status" value="1"/>
</dbReference>
<dbReference type="InterPro" id="IPR051226">
    <property type="entry name" value="PP1_Regulatory_Subunit"/>
</dbReference>
<evidence type="ECO:0000256" key="2">
    <source>
        <dbReference type="ARBA" id="ARBA00022490"/>
    </source>
</evidence>
<dbReference type="InterPro" id="IPR036770">
    <property type="entry name" value="Ankyrin_rpt-contain_sf"/>
</dbReference>
<evidence type="ECO:0000256" key="5">
    <source>
        <dbReference type="PIRNR" id="PIRNR038141"/>
    </source>
</evidence>
<evidence type="ECO:0000256" key="7">
    <source>
        <dbReference type="SAM" id="Coils"/>
    </source>
</evidence>
<keyword evidence="4 6" id="KW-0040">ANK repeat</keyword>
<feature type="compositionally biased region" description="Basic residues" evidence="8">
    <location>
        <begin position="497"/>
        <end position="507"/>
    </location>
</feature>
<feature type="compositionally biased region" description="Basic and acidic residues" evidence="8">
    <location>
        <begin position="600"/>
        <end position="609"/>
    </location>
</feature>
<feature type="compositionally biased region" description="Polar residues" evidence="8">
    <location>
        <begin position="460"/>
        <end position="474"/>
    </location>
</feature>
<dbReference type="PROSITE" id="PS50297">
    <property type="entry name" value="ANK_REP_REGION"/>
    <property type="match status" value="2"/>
</dbReference>
<evidence type="ECO:0000256" key="1">
    <source>
        <dbReference type="ARBA" id="ARBA00004496"/>
    </source>
</evidence>
<feature type="repeat" description="ANK" evidence="6">
    <location>
        <begin position="153"/>
        <end position="185"/>
    </location>
</feature>
<evidence type="ECO:0000256" key="4">
    <source>
        <dbReference type="ARBA" id="ARBA00023043"/>
    </source>
</evidence>
<dbReference type="Gene3D" id="6.10.250.1820">
    <property type="match status" value="1"/>
</dbReference>
<feature type="compositionally biased region" description="Polar residues" evidence="8">
    <location>
        <begin position="349"/>
        <end position="358"/>
    </location>
</feature>
<dbReference type="Proteomes" id="UP000826234">
    <property type="component" value="Unassembled WGS sequence"/>
</dbReference>
<keyword evidence="11" id="KW-1185">Reference proteome</keyword>
<feature type="region of interest" description="Disordered" evidence="8">
    <location>
        <begin position="229"/>
        <end position="292"/>
    </location>
</feature>
<accession>A0ABQ7TAC6</accession>
<dbReference type="PRINTS" id="PR01415">
    <property type="entry name" value="ANKYRIN"/>
</dbReference>
<evidence type="ECO:0000259" key="9">
    <source>
        <dbReference type="Pfam" id="PF15898"/>
    </source>
</evidence>
<dbReference type="Gene3D" id="6.10.140.390">
    <property type="match status" value="1"/>
</dbReference>
<feature type="repeat" description="ANK" evidence="6">
    <location>
        <begin position="27"/>
        <end position="59"/>
    </location>
</feature>
<gene>
    <name evidence="10" type="ORF">JD844_001506</name>
</gene>
<reference evidence="10 11" key="1">
    <citation type="journal article" date="2022" name="Gigascience">
        <title>A chromosome-level genome assembly and annotation of the desert horned lizard, Phrynosoma platyrhinos, provides insight into chromosomal rearrangements among reptiles.</title>
        <authorList>
            <person name="Koochekian N."/>
            <person name="Ascanio A."/>
            <person name="Farleigh K."/>
            <person name="Card D.C."/>
            <person name="Schield D.R."/>
            <person name="Castoe T.A."/>
            <person name="Jezkova T."/>
        </authorList>
    </citation>
    <scope>NUCLEOTIDE SEQUENCE [LARGE SCALE GENOMIC DNA]</scope>
    <source>
        <strain evidence="10">NK-2021</strain>
    </source>
</reference>
<feature type="compositionally biased region" description="Basic and acidic residues" evidence="8">
    <location>
        <begin position="487"/>
        <end position="496"/>
    </location>
</feature>
<feature type="domain" description="cGMP-dependent protein kinase interacting" evidence="9">
    <location>
        <begin position="682"/>
        <end position="781"/>
    </location>
</feature>
<sequence>MACIDENMEVVDFLVANGADVNQADNEGWTPLHVAASCGYIEIAQYLLDHGANIAAVNSDGDVPLDIAEADNMEALLRSEIGKRGVDVEVAKREEEEVMLRDARQWLNAGKISDEPHPKTGATALHVAAAKGYIEVMRLLLQAGYDPNVRDKDGWAPLHAAAHWGVEEACRLLAEHFCDMEALNNVGQRPCDLADEDVLALLEELQRKQNDLRSKKEAHLRQAVIDTSLEQPPSYTSKHRRSSVCRMSSKEKISVQDQSKERKTLGTIAVGEEETSSASEGEETPDSNGEQSYTVGSGLYWFQTGKWSTDGNCFLSPTEVKTTPATDSGAVNGVSVTPVTPRSPSPTVQKFSGGSSRTMEPEDAAAPAIWRQSLRKTSSFGVLQDAKLDDGAAKEGSGIKRSASSPRLDTEEKSKEPLLARVTPTPTRRIFALPDTEPHRDPRRPNLEGGLQMKIDTTLAPHQSLSSTAISSSMDPRDRRRLYQTPVRDEESESQRKARSRLMRQSRRSTQGVTLTDLKEAEKTMGRAGDSKTASEQRSKEDEKHDIDGEQQSQETTDSSRRFRLQNSDSSSVYTVTPLVVNSQPRKVSEADETSSEADSDLRNRLAIRDRRKGHRERRITGLGGNSEGEDDEDVEQVNNEDPSGHGSEHLNSLLPSRTAPYSCQRQNSASSVCKEEPDHYYKKLYEDLSIENEKLKEQLQEAQLQLTQIKLELERVTQRQERFAERPALLELERFERRALERKAAELEEELKALSDLKADNQRLKDENAALIRVISKLSK</sequence>
<dbReference type="Pfam" id="PF15898">
    <property type="entry name" value="PRKG1_interact"/>
    <property type="match status" value="1"/>
</dbReference>
<evidence type="ECO:0000313" key="10">
    <source>
        <dbReference type="EMBL" id="KAH0626497.1"/>
    </source>
</evidence>
<organism evidence="10 11">
    <name type="scientific">Phrynosoma platyrhinos</name>
    <name type="common">Desert horned lizard</name>
    <dbReference type="NCBI Taxonomy" id="52577"/>
    <lineage>
        <taxon>Eukaryota</taxon>
        <taxon>Metazoa</taxon>
        <taxon>Chordata</taxon>
        <taxon>Craniata</taxon>
        <taxon>Vertebrata</taxon>
        <taxon>Euteleostomi</taxon>
        <taxon>Lepidosauria</taxon>
        <taxon>Squamata</taxon>
        <taxon>Bifurcata</taxon>
        <taxon>Unidentata</taxon>
        <taxon>Episquamata</taxon>
        <taxon>Toxicofera</taxon>
        <taxon>Iguania</taxon>
        <taxon>Phrynosomatidae</taxon>
        <taxon>Phrynosomatinae</taxon>
        <taxon>Phrynosoma</taxon>
    </lineage>
</organism>
<comment type="subcellular location">
    <subcellularLocation>
        <location evidence="1 5">Cytoplasm</location>
    </subcellularLocation>
</comment>
<name>A0ABQ7TAC6_PHRPL</name>
<dbReference type="InterPro" id="IPR031775">
    <property type="entry name" value="PRKG1_interact"/>
</dbReference>
<evidence type="ECO:0000256" key="8">
    <source>
        <dbReference type="SAM" id="MobiDB-lite"/>
    </source>
</evidence>
<comment type="subunit">
    <text evidence="5">PP1 comprises a catalytic subunit, and one or several targeting or regulatory subunits.</text>
</comment>
<feature type="compositionally biased region" description="Polar residues" evidence="8">
    <location>
        <begin position="565"/>
        <end position="586"/>
    </location>
</feature>
<dbReference type="PANTHER" id="PTHR24179:SF27">
    <property type="entry name" value="PROTEIN PHOSPHATASE 1 REGULATORY SUBUNIT 12C"/>
    <property type="match status" value="1"/>
</dbReference>
<dbReference type="EMBL" id="JAIPUX010000521">
    <property type="protein sequence ID" value="KAH0626497.1"/>
    <property type="molecule type" value="Genomic_DNA"/>
</dbReference>
<keyword evidence="7" id="KW-0175">Coiled coil</keyword>
<feature type="coiled-coil region" evidence="7">
    <location>
        <begin position="682"/>
        <end position="775"/>
    </location>
</feature>
<keyword evidence="3" id="KW-0677">Repeat</keyword>
<dbReference type="Pfam" id="PF12796">
    <property type="entry name" value="Ank_2"/>
    <property type="match status" value="2"/>
</dbReference>
<dbReference type="SUPFAM" id="SSF48403">
    <property type="entry name" value="Ankyrin repeat"/>
    <property type="match status" value="1"/>
</dbReference>
<dbReference type="CDD" id="cd21945">
    <property type="entry name" value="IPD_PPP1R12C"/>
    <property type="match status" value="1"/>
</dbReference>
<dbReference type="PROSITE" id="PS50088">
    <property type="entry name" value="ANK_REPEAT"/>
    <property type="match status" value="4"/>
</dbReference>
<dbReference type="SMART" id="SM00248">
    <property type="entry name" value="ANK"/>
    <property type="match status" value="3"/>
</dbReference>
<feature type="compositionally biased region" description="Basic and acidic residues" evidence="8">
    <location>
        <begin position="248"/>
        <end position="264"/>
    </location>
</feature>
<feature type="compositionally biased region" description="Basic and acidic residues" evidence="8">
    <location>
        <begin position="436"/>
        <end position="446"/>
    </location>
</feature>
<keyword evidence="2 5" id="KW-0963">Cytoplasm</keyword>
<proteinExistence type="predicted"/>
<dbReference type="InterPro" id="IPR017401">
    <property type="entry name" value="MYPT1/MYPT2/Mbs85"/>
</dbReference>
<feature type="compositionally biased region" description="Acidic residues" evidence="8">
    <location>
        <begin position="271"/>
        <end position="285"/>
    </location>
</feature>
<feature type="region of interest" description="Disordered" evidence="8">
    <location>
        <begin position="325"/>
        <end position="360"/>
    </location>
</feature>
<protein>
    <recommendedName>
        <fullName evidence="5">Protein phosphatase 1 regulatory subunit</fullName>
    </recommendedName>
</protein>
<feature type="compositionally biased region" description="Low complexity" evidence="8">
    <location>
        <begin position="334"/>
        <end position="348"/>
    </location>
</feature>
<dbReference type="InterPro" id="IPR002110">
    <property type="entry name" value="Ankyrin_rpt"/>
</dbReference>
<comment type="caution">
    <text evidence="10">The sequence shown here is derived from an EMBL/GenBank/DDBJ whole genome shotgun (WGS) entry which is preliminary data.</text>
</comment>
<evidence type="ECO:0000256" key="3">
    <source>
        <dbReference type="ARBA" id="ARBA00022737"/>
    </source>
</evidence>
<evidence type="ECO:0000256" key="6">
    <source>
        <dbReference type="PROSITE-ProRule" id="PRU00023"/>
    </source>
</evidence>
<feature type="compositionally biased region" description="Basic and acidic residues" evidence="8">
    <location>
        <begin position="408"/>
        <end position="418"/>
    </location>
</feature>
<dbReference type="Gene3D" id="1.25.40.20">
    <property type="entry name" value="Ankyrin repeat-containing domain"/>
    <property type="match status" value="2"/>
</dbReference>
<dbReference type="PIRSF" id="PIRSF038141">
    <property type="entry name" value="PP1_12ABC_vert"/>
    <property type="match status" value="1"/>
</dbReference>
<feature type="region of interest" description="Disordered" evidence="8">
    <location>
        <begin position="390"/>
        <end position="656"/>
    </location>
</feature>
<feature type="repeat" description="ANK" evidence="6">
    <location>
        <begin position="1"/>
        <end position="26"/>
    </location>
</feature>
<evidence type="ECO:0000313" key="11">
    <source>
        <dbReference type="Proteomes" id="UP000826234"/>
    </source>
</evidence>
<feature type="repeat" description="ANK" evidence="6">
    <location>
        <begin position="120"/>
        <end position="152"/>
    </location>
</feature>
<feature type="compositionally biased region" description="Basic and acidic residues" evidence="8">
    <location>
        <begin position="517"/>
        <end position="548"/>
    </location>
</feature>